<evidence type="ECO:0000256" key="13">
    <source>
        <dbReference type="ARBA" id="ARBA00045085"/>
    </source>
</evidence>
<evidence type="ECO:0000256" key="3">
    <source>
        <dbReference type="ARBA" id="ARBA00007222"/>
    </source>
</evidence>
<feature type="transmembrane region" description="Helical" evidence="16">
    <location>
        <begin position="686"/>
        <end position="710"/>
    </location>
</feature>
<dbReference type="InterPro" id="IPR016093">
    <property type="entry name" value="MIR_motif"/>
</dbReference>
<dbReference type="GeneID" id="108670263"/>
<dbReference type="InterPro" id="IPR003342">
    <property type="entry name" value="ArnT-like_N"/>
</dbReference>
<dbReference type="PROSITE" id="PS50919">
    <property type="entry name" value="MIR"/>
    <property type="match status" value="1"/>
</dbReference>
<evidence type="ECO:0000259" key="17">
    <source>
        <dbReference type="PROSITE" id="PS50919"/>
    </source>
</evidence>
<protein>
    <recommendedName>
        <fullName evidence="12">Protein O-mannosyl-transferase 2</fullName>
        <ecNumber evidence="4">2.4.1.109</ecNumber>
    </recommendedName>
</protein>
<keyword evidence="10 16" id="KW-1133">Transmembrane helix</keyword>
<evidence type="ECO:0000256" key="14">
    <source>
        <dbReference type="ARBA" id="ARBA00045102"/>
    </source>
</evidence>
<keyword evidence="7 16" id="KW-0812">Transmembrane</keyword>
<evidence type="ECO:0000256" key="10">
    <source>
        <dbReference type="ARBA" id="ARBA00022989"/>
    </source>
</evidence>
<keyword evidence="18" id="KW-1185">Reference proteome</keyword>
<evidence type="ECO:0000256" key="16">
    <source>
        <dbReference type="SAM" id="Phobius"/>
    </source>
</evidence>
<feature type="domain" description="MIR" evidence="17">
    <location>
        <begin position="275"/>
        <end position="331"/>
    </location>
</feature>
<dbReference type="PANTHER" id="PTHR10050">
    <property type="entry name" value="DOLICHYL-PHOSPHATE-MANNOSE--PROTEIN MANNOSYLTRANSFERASE"/>
    <property type="match status" value="1"/>
</dbReference>
<feature type="transmembrane region" description="Helical" evidence="16">
    <location>
        <begin position="12"/>
        <end position="37"/>
    </location>
</feature>
<dbReference type="AlphaFoldDB" id="A0A8B7NHU3"/>
<evidence type="ECO:0000256" key="8">
    <source>
        <dbReference type="ARBA" id="ARBA00022737"/>
    </source>
</evidence>
<dbReference type="InterPro" id="IPR032421">
    <property type="entry name" value="PMT_4TMC"/>
</dbReference>
<keyword evidence="8" id="KW-0677">Repeat</keyword>
<feature type="transmembrane region" description="Helical" evidence="16">
    <location>
        <begin position="583"/>
        <end position="604"/>
    </location>
</feature>
<dbReference type="Gene3D" id="2.80.10.50">
    <property type="match status" value="1"/>
</dbReference>
<keyword evidence="6" id="KW-0808">Transferase</keyword>
<feature type="transmembrane region" description="Helical" evidence="16">
    <location>
        <begin position="656"/>
        <end position="680"/>
    </location>
</feature>
<evidence type="ECO:0000256" key="5">
    <source>
        <dbReference type="ARBA" id="ARBA00022676"/>
    </source>
</evidence>
<dbReference type="GO" id="GO:0005789">
    <property type="term" value="C:endoplasmic reticulum membrane"/>
    <property type="evidence" value="ECO:0007669"/>
    <property type="project" value="UniProtKB-SubCell"/>
</dbReference>
<evidence type="ECO:0000256" key="9">
    <source>
        <dbReference type="ARBA" id="ARBA00022824"/>
    </source>
</evidence>
<dbReference type="OrthoDB" id="292747at2759"/>
<dbReference type="GO" id="GO:0004169">
    <property type="term" value="F:dolichyl-phosphate-mannose-protein mannosyltransferase activity"/>
    <property type="evidence" value="ECO:0007669"/>
    <property type="project" value="UniProtKB-EC"/>
</dbReference>
<evidence type="ECO:0000256" key="7">
    <source>
        <dbReference type="ARBA" id="ARBA00022692"/>
    </source>
</evidence>
<dbReference type="Pfam" id="PF02366">
    <property type="entry name" value="PMT"/>
    <property type="match status" value="2"/>
</dbReference>
<reference evidence="19" key="1">
    <citation type="submission" date="2025-08" db="UniProtKB">
        <authorList>
            <consortium name="RefSeq"/>
        </authorList>
    </citation>
    <scope>IDENTIFICATION</scope>
    <source>
        <tissue evidence="19">Whole organism</tissue>
    </source>
</reference>
<evidence type="ECO:0000256" key="2">
    <source>
        <dbReference type="ARBA" id="ARBA00004922"/>
    </source>
</evidence>
<keyword evidence="5" id="KW-0328">Glycosyltransferase</keyword>
<evidence type="ECO:0000313" key="19">
    <source>
        <dbReference type="RefSeq" id="XP_018013212.2"/>
    </source>
</evidence>
<evidence type="ECO:0000256" key="15">
    <source>
        <dbReference type="SAM" id="MobiDB-lite"/>
    </source>
</evidence>
<organism evidence="18 19">
    <name type="scientific">Hyalella azteca</name>
    <name type="common">Amphipod</name>
    <dbReference type="NCBI Taxonomy" id="294128"/>
    <lineage>
        <taxon>Eukaryota</taxon>
        <taxon>Metazoa</taxon>
        <taxon>Ecdysozoa</taxon>
        <taxon>Arthropoda</taxon>
        <taxon>Crustacea</taxon>
        <taxon>Multicrustacea</taxon>
        <taxon>Malacostraca</taxon>
        <taxon>Eumalacostraca</taxon>
        <taxon>Peracarida</taxon>
        <taxon>Amphipoda</taxon>
        <taxon>Senticaudata</taxon>
        <taxon>Talitrida</taxon>
        <taxon>Talitroidea</taxon>
        <taxon>Hyalellidae</taxon>
        <taxon>Hyalella</taxon>
    </lineage>
</organism>
<comment type="catalytic activity">
    <reaction evidence="14">
        <text>a di-trans,poly-cis-dolichyl beta-D-mannosyl phosphate + L-seryl-[protein] = 3-O-(alpha-D-mannosyl)-L-seryl-[protein] + a di-trans,poly-cis-dolichyl phosphate + H(+)</text>
        <dbReference type="Rhea" id="RHEA:17377"/>
        <dbReference type="Rhea" id="RHEA-COMP:9863"/>
        <dbReference type="Rhea" id="RHEA-COMP:13546"/>
        <dbReference type="Rhea" id="RHEA-COMP:19498"/>
        <dbReference type="Rhea" id="RHEA-COMP:19501"/>
        <dbReference type="ChEBI" id="CHEBI:15378"/>
        <dbReference type="ChEBI" id="CHEBI:29999"/>
        <dbReference type="ChEBI" id="CHEBI:57683"/>
        <dbReference type="ChEBI" id="CHEBI:58211"/>
        <dbReference type="ChEBI" id="CHEBI:137321"/>
        <dbReference type="EC" id="2.4.1.109"/>
    </reaction>
</comment>
<evidence type="ECO:0000256" key="4">
    <source>
        <dbReference type="ARBA" id="ARBA00012839"/>
    </source>
</evidence>
<proteinExistence type="inferred from homology"/>
<evidence type="ECO:0000256" key="6">
    <source>
        <dbReference type="ARBA" id="ARBA00022679"/>
    </source>
</evidence>
<dbReference type="PANTHER" id="PTHR10050:SF46">
    <property type="entry name" value="PROTEIN O-MANNOSYL-TRANSFERASE 2"/>
    <property type="match status" value="1"/>
</dbReference>
<comment type="similarity">
    <text evidence="3">Belongs to the glycosyltransferase 39 family.</text>
</comment>
<gene>
    <name evidence="19" type="primary">LOC108670263</name>
</gene>
<comment type="catalytic activity">
    <reaction evidence="13">
        <text>a di-trans,poly-cis-dolichyl beta-D-mannosyl phosphate + L-threonyl-[protein] = 3-O-(alpha-D-mannosyl)-L-threonyl-[protein] + a di-trans,poly-cis-dolichyl phosphate + H(+)</text>
        <dbReference type="Rhea" id="RHEA:53396"/>
        <dbReference type="Rhea" id="RHEA-COMP:11060"/>
        <dbReference type="Rhea" id="RHEA-COMP:13547"/>
        <dbReference type="Rhea" id="RHEA-COMP:19498"/>
        <dbReference type="Rhea" id="RHEA-COMP:19501"/>
        <dbReference type="ChEBI" id="CHEBI:15378"/>
        <dbReference type="ChEBI" id="CHEBI:30013"/>
        <dbReference type="ChEBI" id="CHEBI:57683"/>
        <dbReference type="ChEBI" id="CHEBI:58211"/>
        <dbReference type="ChEBI" id="CHEBI:137323"/>
        <dbReference type="EC" id="2.4.1.109"/>
    </reaction>
</comment>
<dbReference type="KEGG" id="hazt:108670263"/>
<comment type="pathway">
    <text evidence="2">Protein modification; protein glycosylation.</text>
</comment>
<dbReference type="RefSeq" id="XP_018013212.2">
    <property type="nucleotide sequence ID" value="XM_018157723.2"/>
</dbReference>
<evidence type="ECO:0000313" key="18">
    <source>
        <dbReference type="Proteomes" id="UP000694843"/>
    </source>
</evidence>
<keyword evidence="9" id="KW-0256">Endoplasmic reticulum</keyword>
<dbReference type="SUPFAM" id="SSF82109">
    <property type="entry name" value="MIR domain"/>
    <property type="match status" value="1"/>
</dbReference>
<evidence type="ECO:0000256" key="12">
    <source>
        <dbReference type="ARBA" id="ARBA00039583"/>
    </source>
</evidence>
<dbReference type="InterPro" id="IPR036300">
    <property type="entry name" value="MIR_dom_sf"/>
</dbReference>
<sequence length="822" mass="91825">MKPGRTLDKLQALAMVLWCGGGAAWWCCLGTVTLLAVGTRLTGLQFPPGTTWDEVHFGGFANQYINRTFYHDVHPPLGKMLVAGVLRLTGYQATFSFPTNTLYPADLDYVTVRANSSTHREWSVLWWVQLAATGVWLGVVMSIKYVGAFTVAFVGVHTAYQLYCITTSHHHPEPSAGTFYHTRFVASLRNTEFDDVIFPRFVDYGANVTLKSSVAMSGYLESWYDLYPSTITAPCQQVTLASIKDMETITWTLRYVNITAGSVEGGSAGDGVGGRRVVRSGDYVALTHRDTGRSLRSHGHRAPVTRRHFQVCGYGDDYEVGPFETWQIVIPGAAEGDPLNPLTSEFMLKHYKMNCYLANPDNTPLPADWAYESSKEVTCTRNSKASGLLWHVHWVNQTRLPLTQRPAEHAMGLWEKILQQHEAMFLGNQGLKPKKEELEMSARPWMWPLMYRLQVLAIYDEEDIAKHKNQTLNSAKYNATENTAKISSNDTEERNTDSPTAKSSELADRDSRTFNVSKFDNLDSSSIKNLPTGIHNPDTILGNVTANTSLIPNNVLIKSTPDEVKKKRPAGKEIFAVFMNNPVVAYTNLTSFVLTVLVMVYHLYKYLRGDQEPEEVYRRRHTAVVASAWLVVAWAFHYLPFFTMSRILYTHHYCPAFLYSCMLTGVMLGHVSEATAAWLAPSRKELLMSALLCVPVAAFLVSYVLLFPLATHIEGRFADRHPELGPRLDLLHAGQLWAELGYNVDAIGNAVAVTRISELEVTNWNNSDVNVTLYYGTPLNSRPVAAPVVEPVSASNYSTWRTSAGLLERAINLTGPDNNLKL</sequence>
<dbReference type="InterPro" id="IPR027005">
    <property type="entry name" value="PMT-like"/>
</dbReference>
<feature type="transmembrane region" description="Helical" evidence="16">
    <location>
        <begin position="624"/>
        <end position="644"/>
    </location>
</feature>
<keyword evidence="11 16" id="KW-0472">Membrane</keyword>
<dbReference type="EC" id="2.4.1.109" evidence="4"/>
<dbReference type="UniPathway" id="UPA00378"/>
<dbReference type="Pfam" id="PF16192">
    <property type="entry name" value="PMT_4TMC"/>
    <property type="match status" value="1"/>
</dbReference>
<evidence type="ECO:0000256" key="1">
    <source>
        <dbReference type="ARBA" id="ARBA00004477"/>
    </source>
</evidence>
<name>A0A8B7NHU3_HYAAZ</name>
<feature type="region of interest" description="Disordered" evidence="15">
    <location>
        <begin position="483"/>
        <end position="509"/>
    </location>
</feature>
<accession>A0A8B7NHU3</accession>
<evidence type="ECO:0000256" key="11">
    <source>
        <dbReference type="ARBA" id="ARBA00023136"/>
    </source>
</evidence>
<comment type="subcellular location">
    <subcellularLocation>
        <location evidence="1">Endoplasmic reticulum membrane</location>
        <topology evidence="1">Multi-pass membrane protein</topology>
    </subcellularLocation>
</comment>
<dbReference type="Proteomes" id="UP000694843">
    <property type="component" value="Unplaced"/>
</dbReference>